<accession>A0A5C3LEL0</accession>
<protein>
    <submittedName>
        <fullName evidence="5">Alpha/Beta hydrolase protein</fullName>
    </submittedName>
</protein>
<proteinExistence type="inferred from homology"/>
<dbReference type="PANTHER" id="PTHR21661">
    <property type="entry name" value="EPOXIDE HYDROLASE 1-RELATED"/>
    <property type="match status" value="1"/>
</dbReference>
<evidence type="ECO:0000313" key="5">
    <source>
        <dbReference type="EMBL" id="TFK31278.1"/>
    </source>
</evidence>
<dbReference type="SUPFAM" id="SSF53474">
    <property type="entry name" value="alpha/beta-Hydrolases"/>
    <property type="match status" value="1"/>
</dbReference>
<dbReference type="InterPro" id="IPR000639">
    <property type="entry name" value="Epox_hydrolase-like"/>
</dbReference>
<dbReference type="PIRSF" id="PIRSF001112">
    <property type="entry name" value="Epoxide_hydrolase"/>
    <property type="match status" value="1"/>
</dbReference>
<reference evidence="5 6" key="1">
    <citation type="journal article" date="2019" name="Nat. Ecol. Evol.">
        <title>Megaphylogeny resolves global patterns of mushroom evolution.</title>
        <authorList>
            <person name="Varga T."/>
            <person name="Krizsan K."/>
            <person name="Foldi C."/>
            <person name="Dima B."/>
            <person name="Sanchez-Garcia M."/>
            <person name="Sanchez-Ramirez S."/>
            <person name="Szollosi G.J."/>
            <person name="Szarkandi J.G."/>
            <person name="Papp V."/>
            <person name="Albert L."/>
            <person name="Andreopoulos W."/>
            <person name="Angelini C."/>
            <person name="Antonin V."/>
            <person name="Barry K.W."/>
            <person name="Bougher N.L."/>
            <person name="Buchanan P."/>
            <person name="Buyck B."/>
            <person name="Bense V."/>
            <person name="Catcheside P."/>
            <person name="Chovatia M."/>
            <person name="Cooper J."/>
            <person name="Damon W."/>
            <person name="Desjardin D."/>
            <person name="Finy P."/>
            <person name="Geml J."/>
            <person name="Haridas S."/>
            <person name="Hughes K."/>
            <person name="Justo A."/>
            <person name="Karasinski D."/>
            <person name="Kautmanova I."/>
            <person name="Kiss B."/>
            <person name="Kocsube S."/>
            <person name="Kotiranta H."/>
            <person name="LaButti K.M."/>
            <person name="Lechner B.E."/>
            <person name="Liimatainen K."/>
            <person name="Lipzen A."/>
            <person name="Lukacs Z."/>
            <person name="Mihaltcheva S."/>
            <person name="Morgado L.N."/>
            <person name="Niskanen T."/>
            <person name="Noordeloos M.E."/>
            <person name="Ohm R.A."/>
            <person name="Ortiz-Santana B."/>
            <person name="Ovrebo C."/>
            <person name="Racz N."/>
            <person name="Riley R."/>
            <person name="Savchenko A."/>
            <person name="Shiryaev A."/>
            <person name="Soop K."/>
            <person name="Spirin V."/>
            <person name="Szebenyi C."/>
            <person name="Tomsovsky M."/>
            <person name="Tulloss R.E."/>
            <person name="Uehling J."/>
            <person name="Grigoriev I.V."/>
            <person name="Vagvolgyi C."/>
            <person name="Papp T."/>
            <person name="Martin F.M."/>
            <person name="Miettinen O."/>
            <person name="Hibbett D.S."/>
            <person name="Nagy L.G."/>
        </authorList>
    </citation>
    <scope>NUCLEOTIDE SEQUENCE [LARGE SCALE GENOMIC DNA]</scope>
    <source>
        <strain evidence="5 6">CBS 166.37</strain>
    </source>
</reference>
<evidence type="ECO:0000256" key="1">
    <source>
        <dbReference type="ARBA" id="ARBA00010088"/>
    </source>
</evidence>
<feature type="active site" description="Nucleophile" evidence="3">
    <location>
        <position position="194"/>
    </location>
</feature>
<evidence type="ECO:0000313" key="6">
    <source>
        <dbReference type="Proteomes" id="UP000308652"/>
    </source>
</evidence>
<dbReference type="Gene3D" id="3.40.50.1820">
    <property type="entry name" value="alpha/beta hydrolase"/>
    <property type="match status" value="1"/>
</dbReference>
<dbReference type="EMBL" id="ML213794">
    <property type="protein sequence ID" value="TFK31278.1"/>
    <property type="molecule type" value="Genomic_DNA"/>
</dbReference>
<keyword evidence="6" id="KW-1185">Reference proteome</keyword>
<feature type="active site" description="Proton donor" evidence="3">
    <location>
        <position position="315"/>
    </location>
</feature>
<comment type="similarity">
    <text evidence="1">Belongs to the peptidase S33 family.</text>
</comment>
<dbReference type="PANTHER" id="PTHR21661:SF39">
    <property type="entry name" value="HYDROLASE, PUTATIVE (AFU_ORTHOLOGUE AFUA_3G08960)-RELATED"/>
    <property type="match status" value="1"/>
</dbReference>
<organism evidence="5 6">
    <name type="scientific">Crucibulum laeve</name>
    <dbReference type="NCBI Taxonomy" id="68775"/>
    <lineage>
        <taxon>Eukaryota</taxon>
        <taxon>Fungi</taxon>
        <taxon>Dikarya</taxon>
        <taxon>Basidiomycota</taxon>
        <taxon>Agaricomycotina</taxon>
        <taxon>Agaricomycetes</taxon>
        <taxon>Agaricomycetidae</taxon>
        <taxon>Agaricales</taxon>
        <taxon>Agaricineae</taxon>
        <taxon>Nidulariaceae</taxon>
        <taxon>Crucibulum</taxon>
    </lineage>
</organism>
<dbReference type="Proteomes" id="UP000308652">
    <property type="component" value="Unassembled WGS sequence"/>
</dbReference>
<feature type="domain" description="Epoxide hydrolase N-terminal" evidence="4">
    <location>
        <begin position="15"/>
        <end position="126"/>
    </location>
</feature>
<dbReference type="OrthoDB" id="7130006at2759"/>
<dbReference type="STRING" id="68775.A0A5C3LEL0"/>
<dbReference type="InterPro" id="IPR016292">
    <property type="entry name" value="Epoxide_hydrolase"/>
</dbReference>
<name>A0A5C3LEL0_9AGAR</name>
<gene>
    <name evidence="5" type="ORF">BDQ12DRAFT_740110</name>
</gene>
<evidence type="ECO:0000256" key="2">
    <source>
        <dbReference type="ARBA" id="ARBA00022801"/>
    </source>
</evidence>
<evidence type="ECO:0000256" key="3">
    <source>
        <dbReference type="PIRSR" id="PIRSR001112-1"/>
    </source>
</evidence>
<dbReference type="PRINTS" id="PR00412">
    <property type="entry name" value="EPOXHYDRLASE"/>
</dbReference>
<dbReference type="Pfam" id="PF06441">
    <property type="entry name" value="EHN"/>
    <property type="match status" value="1"/>
</dbReference>
<evidence type="ECO:0000259" key="4">
    <source>
        <dbReference type="Pfam" id="PF06441"/>
    </source>
</evidence>
<keyword evidence="2 5" id="KW-0378">Hydrolase</keyword>
<dbReference type="GO" id="GO:0004301">
    <property type="term" value="F:epoxide hydrolase activity"/>
    <property type="evidence" value="ECO:0007669"/>
    <property type="project" value="TreeGrafter"/>
</dbReference>
<feature type="active site" description="Proton acceptor" evidence="3">
    <location>
        <position position="372"/>
    </location>
</feature>
<dbReference type="InterPro" id="IPR010497">
    <property type="entry name" value="Epoxide_hydro_N"/>
</dbReference>
<dbReference type="InterPro" id="IPR029058">
    <property type="entry name" value="AB_hydrolase_fold"/>
</dbReference>
<sequence length="395" mass="44613">MPFATIPANATLKPSPFTVAIPDASLEELQVLLKHSKVAPDTYESFHEDRRFGITNKWIREMKENWRSFDWRKNEAHINSFPHFKAPIDDDDGNQYSVHFVGLFSQKTDAIPLMLLHGWPGSFLEFLPIMDHLRTTYTPETLPYHVIVPSMPGYTFSSPPPLDKDFRLEDVARLFDKLARGLGFGKGYAVQGGDVGSGVARVMAAEHESCVGVHINFCIMPQPVGVDDSTLNDLDKEGLVRSAEFSRIGSAYALEHATKPSTIGIVLSSSPLALLAWIGEKFLDWTDEDLPPETILESVSLYWFTETISTSLYPYRQEFTPGNIGAHENLQWHINKPFGFSWFPKEIAPVPRSWAATTGNLVFFRQHLKGGHFAAIERPEALWKDFEDFITQVWV</sequence>
<dbReference type="AlphaFoldDB" id="A0A5C3LEL0"/>
<dbReference type="GO" id="GO:0097176">
    <property type="term" value="P:epoxide metabolic process"/>
    <property type="evidence" value="ECO:0007669"/>
    <property type="project" value="TreeGrafter"/>
</dbReference>